<evidence type="ECO:0000313" key="2">
    <source>
        <dbReference type="Proteomes" id="UP000499080"/>
    </source>
</evidence>
<reference evidence="1 2" key="1">
    <citation type="journal article" date="2019" name="Sci. Rep.">
        <title>Orb-weaving spider Araneus ventricosus genome elucidates the spidroin gene catalogue.</title>
        <authorList>
            <person name="Kono N."/>
            <person name="Nakamura H."/>
            <person name="Ohtoshi R."/>
            <person name="Moran D.A.P."/>
            <person name="Shinohara A."/>
            <person name="Yoshida Y."/>
            <person name="Fujiwara M."/>
            <person name="Mori M."/>
            <person name="Tomita M."/>
            <person name="Arakawa K."/>
        </authorList>
    </citation>
    <scope>NUCLEOTIDE SEQUENCE [LARGE SCALE GENOMIC DNA]</scope>
</reference>
<dbReference type="EMBL" id="BGPR01000780">
    <property type="protein sequence ID" value="GBM35253.1"/>
    <property type="molecule type" value="Genomic_DNA"/>
</dbReference>
<accession>A0A4Y2F1J1</accession>
<organism evidence="1 2">
    <name type="scientific">Araneus ventricosus</name>
    <name type="common">Orbweaver spider</name>
    <name type="synonym">Epeira ventricosa</name>
    <dbReference type="NCBI Taxonomy" id="182803"/>
    <lineage>
        <taxon>Eukaryota</taxon>
        <taxon>Metazoa</taxon>
        <taxon>Ecdysozoa</taxon>
        <taxon>Arthropoda</taxon>
        <taxon>Chelicerata</taxon>
        <taxon>Arachnida</taxon>
        <taxon>Araneae</taxon>
        <taxon>Araneomorphae</taxon>
        <taxon>Entelegynae</taxon>
        <taxon>Araneoidea</taxon>
        <taxon>Araneidae</taxon>
        <taxon>Araneus</taxon>
    </lineage>
</organism>
<evidence type="ECO:0000313" key="1">
    <source>
        <dbReference type="EMBL" id="GBM35253.1"/>
    </source>
</evidence>
<comment type="caution">
    <text evidence="1">The sequence shown here is derived from an EMBL/GenBank/DDBJ whole genome shotgun (WGS) entry which is preliminary data.</text>
</comment>
<keyword evidence="2" id="KW-1185">Reference proteome</keyword>
<protein>
    <submittedName>
        <fullName evidence="1">Uncharacterized protein</fullName>
    </submittedName>
</protein>
<proteinExistence type="predicted"/>
<dbReference type="Proteomes" id="UP000499080">
    <property type="component" value="Unassembled WGS sequence"/>
</dbReference>
<sequence length="114" mass="13272">MAGDFLVTNNSQTSFRWCGAEVWRGRILPAQMSSSSSDCGSKLRGPSQNISRVASKWDDNMTKLNLCRKSFRTQETYKTSLDFQRTLFEHTRHFRCSCAWEQRLSHKSEMDIIR</sequence>
<gene>
    <name evidence="1" type="ORF">AVEN_45521_1</name>
</gene>
<name>A0A4Y2F1J1_ARAVE</name>
<dbReference type="AlphaFoldDB" id="A0A4Y2F1J1"/>